<name>A0ABN8W1X2_9BACT</name>
<feature type="domain" description="Aminotransferase class V" evidence="3">
    <location>
        <begin position="4"/>
        <end position="376"/>
    </location>
</feature>
<keyword evidence="2" id="KW-0663">Pyridoxal phosphate</keyword>
<dbReference type="EC" id="2.8.1.7" evidence="4"/>
<evidence type="ECO:0000256" key="2">
    <source>
        <dbReference type="ARBA" id="ARBA00022898"/>
    </source>
</evidence>
<evidence type="ECO:0000256" key="1">
    <source>
        <dbReference type="ARBA" id="ARBA00001933"/>
    </source>
</evidence>
<reference evidence="4 5" key="1">
    <citation type="submission" date="2022-09" db="EMBL/GenBank/DDBJ databases">
        <authorList>
            <person name="Kop L."/>
        </authorList>
    </citation>
    <scope>NUCLEOTIDE SEQUENCE [LARGE SCALE GENOMIC DNA]</scope>
    <source>
        <strain evidence="4 5">347</strain>
    </source>
</reference>
<dbReference type="PANTHER" id="PTHR11601:SF50">
    <property type="entry name" value="CYSTEINE DESULFURASE ISCS 2-RELATED"/>
    <property type="match status" value="1"/>
</dbReference>
<dbReference type="SUPFAM" id="SSF53383">
    <property type="entry name" value="PLP-dependent transferases"/>
    <property type="match status" value="1"/>
</dbReference>
<comment type="cofactor">
    <cofactor evidence="1">
        <name>pyridoxal 5'-phosphate</name>
        <dbReference type="ChEBI" id="CHEBI:597326"/>
    </cofactor>
</comment>
<protein>
    <submittedName>
        <fullName evidence="4">Cysteine desulfurase</fullName>
        <ecNumber evidence="4">2.8.1.7</ecNumber>
    </submittedName>
</protein>
<dbReference type="EMBL" id="OX336137">
    <property type="protein sequence ID" value="CAI2718590.1"/>
    <property type="molecule type" value="Genomic_DNA"/>
</dbReference>
<dbReference type="InterPro" id="IPR015422">
    <property type="entry name" value="PyrdxlP-dep_Trfase_small"/>
</dbReference>
<dbReference type="PANTHER" id="PTHR11601">
    <property type="entry name" value="CYSTEINE DESULFURYLASE FAMILY MEMBER"/>
    <property type="match status" value="1"/>
</dbReference>
<dbReference type="GO" id="GO:0031071">
    <property type="term" value="F:cysteine desulfurase activity"/>
    <property type="evidence" value="ECO:0007669"/>
    <property type="project" value="UniProtKB-EC"/>
</dbReference>
<dbReference type="PIRSF" id="PIRSF005572">
    <property type="entry name" value="NifS"/>
    <property type="match status" value="1"/>
</dbReference>
<organism evidence="4 5">
    <name type="scientific">Nitrospina watsonii</name>
    <dbReference type="NCBI Taxonomy" id="1323948"/>
    <lineage>
        <taxon>Bacteria</taxon>
        <taxon>Pseudomonadati</taxon>
        <taxon>Nitrospinota/Tectimicrobiota group</taxon>
        <taxon>Nitrospinota</taxon>
        <taxon>Nitrospinia</taxon>
        <taxon>Nitrospinales</taxon>
        <taxon>Nitrospinaceae</taxon>
        <taxon>Nitrospina</taxon>
    </lineage>
</organism>
<evidence type="ECO:0000313" key="4">
    <source>
        <dbReference type="EMBL" id="CAI2718590.1"/>
    </source>
</evidence>
<dbReference type="Proteomes" id="UP001157733">
    <property type="component" value="Chromosome"/>
</dbReference>
<keyword evidence="5" id="KW-1185">Reference proteome</keyword>
<dbReference type="InterPro" id="IPR015421">
    <property type="entry name" value="PyrdxlP-dep_Trfase_major"/>
</dbReference>
<dbReference type="Pfam" id="PF00266">
    <property type="entry name" value="Aminotran_5"/>
    <property type="match status" value="1"/>
</dbReference>
<gene>
    <name evidence="4" type="ORF">NSPWAT_1731</name>
</gene>
<sequence length="398" mass="43493">MNMIYLDNAATTPMDPEVIDALTASMQHDFGNSGTVYRLGLDAKQKIQQAEDQIRESLSIPPRFRLIFTSGGTESNNLFIKGVCSPDKKVASLGLEHPSVQEGLESLKQYGNEPVSLLRFQKDGCLDAAAIPELKKQKVRWLCLSHVNNELGSINDPQTLTALLKQHAPQTRLFLDGVQAVGKLPFTQAMWDGVSGYSLSAHKFHGPKGIGALVVDSHLSLTPQMHGGKQQFGMRSGTLPVPLIVGLARAVQRAAEQSVTASKTFSVLQARLVSGLNALNRDKPHLDLKFNSAADANAAHQTPAIVNFSFAPVEGEVVLHHLEEKEIYVGLGSACSAHSKEPSEILTGIGRTREEARCSLRVSFNKWNTVDEVDRFLETFAVAYDSLHPSFQRRFANS</sequence>
<evidence type="ECO:0000259" key="3">
    <source>
        <dbReference type="Pfam" id="PF00266"/>
    </source>
</evidence>
<dbReference type="InterPro" id="IPR015424">
    <property type="entry name" value="PyrdxlP-dep_Trfase"/>
</dbReference>
<accession>A0ABN8W1X2</accession>
<evidence type="ECO:0000313" key="5">
    <source>
        <dbReference type="Proteomes" id="UP001157733"/>
    </source>
</evidence>
<dbReference type="InterPro" id="IPR016454">
    <property type="entry name" value="Cysteine_dSase"/>
</dbReference>
<dbReference type="Gene3D" id="1.10.260.50">
    <property type="match status" value="1"/>
</dbReference>
<dbReference type="InterPro" id="IPR000192">
    <property type="entry name" value="Aminotrans_V_dom"/>
</dbReference>
<dbReference type="Gene3D" id="3.90.1150.10">
    <property type="entry name" value="Aspartate Aminotransferase, domain 1"/>
    <property type="match status" value="1"/>
</dbReference>
<keyword evidence="4" id="KW-0808">Transferase</keyword>
<proteinExistence type="predicted"/>
<dbReference type="Gene3D" id="3.40.640.10">
    <property type="entry name" value="Type I PLP-dependent aspartate aminotransferase-like (Major domain)"/>
    <property type="match status" value="1"/>
</dbReference>